<reference evidence="2 3" key="1">
    <citation type="submission" date="2019-03" db="EMBL/GenBank/DDBJ databases">
        <title>Ramlibacter rhizophilus CCTCC AB2015357, whole genome shotgun sequence.</title>
        <authorList>
            <person name="Zhang X."/>
            <person name="Feng G."/>
            <person name="Zhu H."/>
        </authorList>
    </citation>
    <scope>NUCLEOTIDE SEQUENCE [LARGE SCALE GENOMIC DNA]</scope>
    <source>
        <strain evidence="2 3">CCTCC AB2015357</strain>
    </source>
</reference>
<evidence type="ECO:0000256" key="1">
    <source>
        <dbReference type="SAM" id="Phobius"/>
    </source>
</evidence>
<dbReference type="Proteomes" id="UP000297564">
    <property type="component" value="Unassembled WGS sequence"/>
</dbReference>
<feature type="transmembrane region" description="Helical" evidence="1">
    <location>
        <begin position="29"/>
        <end position="49"/>
    </location>
</feature>
<keyword evidence="1" id="KW-1133">Transmembrane helix</keyword>
<name>A0A4Z0BKN9_9BURK</name>
<evidence type="ECO:0000313" key="3">
    <source>
        <dbReference type="Proteomes" id="UP000297564"/>
    </source>
</evidence>
<dbReference type="AlphaFoldDB" id="A0A4Z0BKN9"/>
<keyword evidence="1" id="KW-0472">Membrane</keyword>
<protein>
    <submittedName>
        <fullName evidence="2">Uncharacterized protein</fullName>
    </submittedName>
</protein>
<organism evidence="2 3">
    <name type="scientific">Ramlibacter rhizophilus</name>
    <dbReference type="NCBI Taxonomy" id="1781167"/>
    <lineage>
        <taxon>Bacteria</taxon>
        <taxon>Pseudomonadati</taxon>
        <taxon>Pseudomonadota</taxon>
        <taxon>Betaproteobacteria</taxon>
        <taxon>Burkholderiales</taxon>
        <taxon>Comamonadaceae</taxon>
        <taxon>Ramlibacter</taxon>
    </lineage>
</organism>
<evidence type="ECO:0000313" key="2">
    <source>
        <dbReference type="EMBL" id="TFY98468.1"/>
    </source>
</evidence>
<keyword evidence="3" id="KW-1185">Reference proteome</keyword>
<gene>
    <name evidence="2" type="ORF">EZ242_13060</name>
</gene>
<proteinExistence type="predicted"/>
<accession>A0A4Z0BKN9</accession>
<dbReference type="EMBL" id="SMLL01000005">
    <property type="protein sequence ID" value="TFY98468.1"/>
    <property type="molecule type" value="Genomic_DNA"/>
</dbReference>
<sequence>MGMPGHVVAAHKRLANIVTQRPSSYKTRFMIIEIVGACLLAVVVVALFITADRWSNALWAKHREQIPPGGLLGQLWRKLTRSKQK</sequence>
<comment type="caution">
    <text evidence="2">The sequence shown here is derived from an EMBL/GenBank/DDBJ whole genome shotgun (WGS) entry which is preliminary data.</text>
</comment>
<keyword evidence="1" id="KW-0812">Transmembrane</keyword>